<keyword evidence="3" id="KW-1185">Reference proteome</keyword>
<feature type="region of interest" description="Disordered" evidence="1">
    <location>
        <begin position="42"/>
        <end position="65"/>
    </location>
</feature>
<feature type="compositionally biased region" description="Basic and acidic residues" evidence="1">
    <location>
        <begin position="47"/>
        <end position="65"/>
    </location>
</feature>
<reference evidence="3" key="1">
    <citation type="submission" date="2016-11" db="EMBL/GenBank/DDBJ databases">
        <authorList>
            <person name="Varghese N."/>
            <person name="Submissions S."/>
        </authorList>
    </citation>
    <scope>NUCLEOTIDE SEQUENCE [LARGE SCALE GENOMIC DNA]</scope>
    <source>
        <strain evidence="3">DSM 16057</strain>
    </source>
</reference>
<accession>A0A1M6L041</accession>
<dbReference type="RefSeq" id="WP_131821528.1">
    <property type="nucleotide sequence ID" value="NZ_FQZM01000046.1"/>
</dbReference>
<protein>
    <submittedName>
        <fullName evidence="2">Uncharacterized protein</fullName>
    </submittedName>
</protein>
<organism evidence="2 3">
    <name type="scientific">Desulfofundulus thermosubterraneus DSM 16057</name>
    <dbReference type="NCBI Taxonomy" id="1121432"/>
    <lineage>
        <taxon>Bacteria</taxon>
        <taxon>Bacillati</taxon>
        <taxon>Bacillota</taxon>
        <taxon>Clostridia</taxon>
        <taxon>Eubacteriales</taxon>
        <taxon>Peptococcaceae</taxon>
        <taxon>Desulfofundulus</taxon>
    </lineage>
</organism>
<sequence>MRKPPTYVINVRFVPVPGWERRYEEGMAAFLKMLQYARNASGGSIPVEKRQEDQCLRGSSERPTK</sequence>
<evidence type="ECO:0000313" key="3">
    <source>
        <dbReference type="Proteomes" id="UP000184529"/>
    </source>
</evidence>
<gene>
    <name evidence="2" type="ORF">SAMN02745219_03015</name>
</gene>
<dbReference type="Proteomes" id="UP000184529">
    <property type="component" value="Unassembled WGS sequence"/>
</dbReference>
<dbReference type="STRING" id="1121432.SAMN02745219_03015"/>
<dbReference type="EMBL" id="FQZM01000046">
    <property type="protein sequence ID" value="SHJ64486.1"/>
    <property type="molecule type" value="Genomic_DNA"/>
</dbReference>
<evidence type="ECO:0000313" key="2">
    <source>
        <dbReference type="EMBL" id="SHJ64486.1"/>
    </source>
</evidence>
<name>A0A1M6L041_9FIRM</name>
<evidence type="ECO:0000256" key="1">
    <source>
        <dbReference type="SAM" id="MobiDB-lite"/>
    </source>
</evidence>
<dbReference type="AlphaFoldDB" id="A0A1M6L041"/>
<proteinExistence type="predicted"/>